<feature type="compositionally biased region" description="Pro residues" evidence="1">
    <location>
        <begin position="1"/>
        <end position="17"/>
    </location>
</feature>
<feature type="region of interest" description="Disordered" evidence="1">
    <location>
        <begin position="400"/>
        <end position="433"/>
    </location>
</feature>
<reference evidence="3" key="1">
    <citation type="journal article" date="2012" name="Science">
        <title>The Paleozoic origin of enzymatic lignin decomposition reconstructed from 31 fungal genomes.</title>
        <authorList>
            <person name="Floudas D."/>
            <person name="Binder M."/>
            <person name="Riley R."/>
            <person name="Barry K."/>
            <person name="Blanchette R.A."/>
            <person name="Henrissat B."/>
            <person name="Martinez A.T."/>
            <person name="Otillar R."/>
            <person name="Spatafora J.W."/>
            <person name="Yadav J.S."/>
            <person name="Aerts A."/>
            <person name="Benoit I."/>
            <person name="Boyd A."/>
            <person name="Carlson A."/>
            <person name="Copeland A."/>
            <person name="Coutinho P.M."/>
            <person name="de Vries R.P."/>
            <person name="Ferreira P."/>
            <person name="Findley K."/>
            <person name="Foster B."/>
            <person name="Gaskell J."/>
            <person name="Glotzer D."/>
            <person name="Gorecki P."/>
            <person name="Heitman J."/>
            <person name="Hesse C."/>
            <person name="Hori C."/>
            <person name="Igarashi K."/>
            <person name="Jurgens J.A."/>
            <person name="Kallen N."/>
            <person name="Kersten P."/>
            <person name="Kohler A."/>
            <person name="Kuees U."/>
            <person name="Kumar T.K.A."/>
            <person name="Kuo A."/>
            <person name="LaButti K."/>
            <person name="Larrondo L.F."/>
            <person name="Lindquist E."/>
            <person name="Ling A."/>
            <person name="Lombard V."/>
            <person name="Lucas S."/>
            <person name="Lundell T."/>
            <person name="Martin R."/>
            <person name="McLaughlin D.J."/>
            <person name="Morgenstern I."/>
            <person name="Morin E."/>
            <person name="Murat C."/>
            <person name="Nagy L.G."/>
            <person name="Nolan M."/>
            <person name="Ohm R.A."/>
            <person name="Patyshakuliyeva A."/>
            <person name="Rokas A."/>
            <person name="Ruiz-Duenas F.J."/>
            <person name="Sabat G."/>
            <person name="Salamov A."/>
            <person name="Samejima M."/>
            <person name="Schmutz J."/>
            <person name="Slot J.C."/>
            <person name="St John F."/>
            <person name="Stenlid J."/>
            <person name="Sun H."/>
            <person name="Sun S."/>
            <person name="Syed K."/>
            <person name="Tsang A."/>
            <person name="Wiebenga A."/>
            <person name="Young D."/>
            <person name="Pisabarro A."/>
            <person name="Eastwood D.C."/>
            <person name="Martin F."/>
            <person name="Cullen D."/>
            <person name="Grigoriev I.V."/>
            <person name="Hibbett D.S."/>
        </authorList>
    </citation>
    <scope>NUCLEOTIDE SEQUENCE [LARGE SCALE GENOMIC DNA]</scope>
    <source>
        <strain evidence="3">TFB10046</strain>
    </source>
</reference>
<organism evidence="2 3">
    <name type="scientific">Auricularia subglabra (strain TFB-10046 / SS5)</name>
    <name type="common">White-rot fungus</name>
    <name type="synonym">Auricularia delicata (strain TFB10046)</name>
    <dbReference type="NCBI Taxonomy" id="717982"/>
    <lineage>
        <taxon>Eukaryota</taxon>
        <taxon>Fungi</taxon>
        <taxon>Dikarya</taxon>
        <taxon>Basidiomycota</taxon>
        <taxon>Agaricomycotina</taxon>
        <taxon>Agaricomycetes</taxon>
        <taxon>Auriculariales</taxon>
        <taxon>Auriculariaceae</taxon>
        <taxon>Auricularia</taxon>
    </lineage>
</organism>
<evidence type="ECO:0000313" key="2">
    <source>
        <dbReference type="EMBL" id="EJD32240.1"/>
    </source>
</evidence>
<dbReference type="AlphaFoldDB" id="J0WKF2"/>
<feature type="compositionally biased region" description="Low complexity" evidence="1">
    <location>
        <begin position="28"/>
        <end position="38"/>
    </location>
</feature>
<evidence type="ECO:0000256" key="1">
    <source>
        <dbReference type="SAM" id="MobiDB-lite"/>
    </source>
</evidence>
<feature type="compositionally biased region" description="Basic residues" evidence="1">
    <location>
        <begin position="75"/>
        <end position="108"/>
    </location>
</feature>
<name>J0WKF2_AURST</name>
<accession>J0WKF2</accession>
<feature type="region of interest" description="Disordered" evidence="1">
    <location>
        <begin position="1"/>
        <end position="235"/>
    </location>
</feature>
<keyword evidence="3" id="KW-1185">Reference proteome</keyword>
<dbReference type="Proteomes" id="UP000006514">
    <property type="component" value="Unassembled WGS sequence"/>
</dbReference>
<feature type="compositionally biased region" description="Low complexity" evidence="1">
    <location>
        <begin position="400"/>
        <end position="421"/>
    </location>
</feature>
<dbReference type="InParanoid" id="J0WKF2"/>
<protein>
    <submittedName>
        <fullName evidence="2">Uncharacterized protein</fullName>
    </submittedName>
</protein>
<dbReference type="EMBL" id="JH689179">
    <property type="protein sequence ID" value="EJD32240.1"/>
    <property type="molecule type" value="Genomic_DNA"/>
</dbReference>
<dbReference type="KEGG" id="adl:AURDEDRAFT_178720"/>
<proteinExistence type="predicted"/>
<feature type="compositionally biased region" description="Pro residues" evidence="1">
    <location>
        <begin position="48"/>
        <end position="74"/>
    </location>
</feature>
<feature type="compositionally biased region" description="Acidic residues" evidence="1">
    <location>
        <begin position="116"/>
        <end position="143"/>
    </location>
</feature>
<feature type="non-terminal residue" evidence="2">
    <location>
        <position position="485"/>
    </location>
</feature>
<sequence length="485" mass="52646">MPAPWEGSSPPPPPPDMPDAGAKKKGRAAAVKKAPAAPSGRVLRSKQPAPPPPPPVPPVPPPLPPVPPPPPPLPPKKKPAALKGVLKKAGAKGGTKKKGKPAPKKAAKKVVVVAPESDEDEEDVEADEEDEEDGEDVVEEDTEVPPTPPKKKKKAKAVVIDMDSSSPPKKSSKGKQPVDDVESADDARGKRSSRFSKAREEGDVDLASSKGKKRASPEEDDSESHDVPRKKGRVACDEDIVMDLSHFDRDRKPGPSEAPIPEIARKVIRDNLKLYLPLHYFSDDAIAAERNAPVVVVNGTQQQGALGFAAREENMSFSDWRKWGTRMVAALRRYPLEWIPDMFAEHFDMITTRENVEEKWHVWRAYDIAMRQKVKWPKPANISGFDLATYQDCVANCKDPAPQASSSRGPGPRSGRPSTSGAGPGVGSAARNDGATASMYDRCIVCGKGSHKFNKVKRTPTACAAIWLVWNADKRYYTIRATGRP</sequence>
<dbReference type="eggNOG" id="ENOG502RC9I">
    <property type="taxonomic scope" value="Eukaryota"/>
</dbReference>
<evidence type="ECO:0000313" key="3">
    <source>
        <dbReference type="Proteomes" id="UP000006514"/>
    </source>
</evidence>
<gene>
    <name evidence="2" type="ORF">AURDEDRAFT_178720</name>
</gene>